<dbReference type="GO" id="GO:0032511">
    <property type="term" value="P:late endosome to vacuole transport via multivesicular body sorting pathway"/>
    <property type="evidence" value="ECO:0007669"/>
    <property type="project" value="InterPro"/>
</dbReference>
<protein>
    <recommendedName>
        <fullName evidence="4">Vta1/callose synthase N-terminal domain-containing protein</fullName>
    </recommendedName>
</protein>
<name>A0AAQ3UUN8_PASNO</name>
<dbReference type="PANTHER" id="PTHR46009">
    <property type="entry name" value="VACUOLAR PROTEIN SORTING-ASSOCIATED PROTEIN VTA1 HOMOLOG"/>
    <property type="match status" value="1"/>
</dbReference>
<dbReference type="InterPro" id="IPR044538">
    <property type="entry name" value="Vta1-like"/>
</dbReference>
<comment type="subcellular location">
    <subcellularLocation>
        <location evidence="1">Endomembrane system</location>
    </subcellularLocation>
</comment>
<dbReference type="AlphaFoldDB" id="A0AAQ3UUN8"/>
<sequence>MSSPPRPSPAGSSGERRPGRGLQTEMTGSLVESVFDSEVVPSSLMELTPILRVANEVEVANPRVAYLCFFYAYEKAHRLDPTSSGRGVRQFKTSLQQRLARMNNLTQRIMVHENDALEMERFYREYYKKYIRAPQNAADKPDRALLTKSYQTAAILFEVLKANTISQSIEVDQAIQAVVHALRGIRGLRWPTEHERIDKDLLDWLQRLHDLPSAKVLGRLPLPKPFHLPLNLSGFTCLRMS</sequence>
<keyword evidence="2" id="KW-0472">Membrane</keyword>
<feature type="domain" description="Vta1/callose synthase N-terminal" evidence="4">
    <location>
        <begin position="47"/>
        <end position="185"/>
    </location>
</feature>
<dbReference type="Pfam" id="PF04652">
    <property type="entry name" value="Vta1"/>
    <property type="match status" value="1"/>
</dbReference>
<keyword evidence="6" id="KW-1185">Reference proteome</keyword>
<dbReference type="GO" id="GO:0005771">
    <property type="term" value="C:multivesicular body"/>
    <property type="evidence" value="ECO:0007669"/>
    <property type="project" value="TreeGrafter"/>
</dbReference>
<dbReference type="InterPro" id="IPR039431">
    <property type="entry name" value="Vta1/CALS_N"/>
</dbReference>
<proteinExistence type="predicted"/>
<evidence type="ECO:0000256" key="1">
    <source>
        <dbReference type="ARBA" id="ARBA00004308"/>
    </source>
</evidence>
<reference evidence="5 6" key="1">
    <citation type="submission" date="2024-02" db="EMBL/GenBank/DDBJ databases">
        <title>High-quality chromosome-scale genome assembly of Pensacola bahiagrass (Paspalum notatum Flugge var. saurae).</title>
        <authorList>
            <person name="Vega J.M."/>
            <person name="Podio M."/>
            <person name="Orjuela J."/>
            <person name="Siena L.A."/>
            <person name="Pessino S.C."/>
            <person name="Combes M.C."/>
            <person name="Mariac C."/>
            <person name="Albertini E."/>
            <person name="Pupilli F."/>
            <person name="Ortiz J.P.A."/>
            <person name="Leblanc O."/>
        </authorList>
    </citation>
    <scope>NUCLEOTIDE SEQUENCE [LARGE SCALE GENOMIC DNA]</scope>
    <source>
        <strain evidence="5">R1</strain>
        <tissue evidence="5">Leaf</tissue>
    </source>
</reference>
<dbReference type="Proteomes" id="UP001341281">
    <property type="component" value="Chromosome 10"/>
</dbReference>
<dbReference type="PANTHER" id="PTHR46009:SF1">
    <property type="entry name" value="VACUOLAR PROTEIN SORTING-ASSOCIATED PROTEIN VTA1 HOMOLOG"/>
    <property type="match status" value="1"/>
</dbReference>
<evidence type="ECO:0000313" key="6">
    <source>
        <dbReference type="Proteomes" id="UP001341281"/>
    </source>
</evidence>
<organism evidence="5 6">
    <name type="scientific">Paspalum notatum var. saurae</name>
    <dbReference type="NCBI Taxonomy" id="547442"/>
    <lineage>
        <taxon>Eukaryota</taxon>
        <taxon>Viridiplantae</taxon>
        <taxon>Streptophyta</taxon>
        <taxon>Embryophyta</taxon>
        <taxon>Tracheophyta</taxon>
        <taxon>Spermatophyta</taxon>
        <taxon>Magnoliopsida</taxon>
        <taxon>Liliopsida</taxon>
        <taxon>Poales</taxon>
        <taxon>Poaceae</taxon>
        <taxon>PACMAD clade</taxon>
        <taxon>Panicoideae</taxon>
        <taxon>Andropogonodae</taxon>
        <taxon>Paspaleae</taxon>
        <taxon>Paspalinae</taxon>
        <taxon>Paspalum</taxon>
    </lineage>
</organism>
<dbReference type="Gene3D" id="1.25.40.270">
    <property type="entry name" value="Vacuolar protein sorting-associated protein vta1"/>
    <property type="match status" value="1"/>
</dbReference>
<evidence type="ECO:0000256" key="3">
    <source>
        <dbReference type="SAM" id="MobiDB-lite"/>
    </source>
</evidence>
<accession>A0AAQ3UUN8</accession>
<evidence type="ECO:0000313" key="5">
    <source>
        <dbReference type="EMBL" id="WVZ96605.1"/>
    </source>
</evidence>
<evidence type="ECO:0000259" key="4">
    <source>
        <dbReference type="Pfam" id="PF04652"/>
    </source>
</evidence>
<dbReference type="InterPro" id="IPR023175">
    <property type="entry name" value="Vta1/CALS_N_sf"/>
</dbReference>
<gene>
    <name evidence="5" type="ORF">U9M48_042221</name>
</gene>
<dbReference type="EMBL" id="CP144754">
    <property type="protein sequence ID" value="WVZ96605.1"/>
    <property type="molecule type" value="Genomic_DNA"/>
</dbReference>
<feature type="region of interest" description="Disordered" evidence="3">
    <location>
        <begin position="1"/>
        <end position="22"/>
    </location>
</feature>
<evidence type="ECO:0000256" key="2">
    <source>
        <dbReference type="ARBA" id="ARBA00023136"/>
    </source>
</evidence>